<evidence type="ECO:0000256" key="1">
    <source>
        <dbReference type="SAM" id="MobiDB-lite"/>
    </source>
</evidence>
<dbReference type="RefSeq" id="WP_266059644.1">
    <property type="nucleotide sequence ID" value="NZ_JAPKFM010000001.1"/>
</dbReference>
<evidence type="ECO:0000313" key="3">
    <source>
        <dbReference type="Proteomes" id="UP001143347"/>
    </source>
</evidence>
<evidence type="ECO:0000313" key="2">
    <source>
        <dbReference type="EMBL" id="MCX2962596.1"/>
    </source>
</evidence>
<protein>
    <submittedName>
        <fullName evidence="2">Uncharacterized protein</fullName>
    </submittedName>
</protein>
<sequence length="165" mass="17516">MAPTSADSTKLAPGTTRTDQQQHRPVTGTPTKPSRDDANVDARDFETAPGQYFFRSPSGNVWCAIRVDGDGNPPFGCQAASSVPASSGVTCRNTANHSYAVRIDGDKVTQFCTSQGIFTAPSPRTLAYGQTIMVRGNSCTSTTAGMTCYGRSGFIISRDVNRVLP</sequence>
<dbReference type="AlphaFoldDB" id="A0A9X3D2H1"/>
<dbReference type="EMBL" id="JAPKFM010000001">
    <property type="protein sequence ID" value="MCX2962596.1"/>
    <property type="molecule type" value="Genomic_DNA"/>
</dbReference>
<keyword evidence="3" id="KW-1185">Reference proteome</keyword>
<accession>A0A9X3D2H1</accession>
<name>A0A9X3D2H1_9ACTN</name>
<reference evidence="2" key="1">
    <citation type="submission" date="2022-10" db="EMBL/GenBank/DDBJ databases">
        <title>WGS of marine actinomycetes from Thailand.</title>
        <authorList>
            <person name="Thawai C."/>
        </authorList>
    </citation>
    <scope>NUCLEOTIDE SEQUENCE</scope>
    <source>
        <strain evidence="2">SW21</strain>
    </source>
</reference>
<feature type="region of interest" description="Disordered" evidence="1">
    <location>
        <begin position="1"/>
        <end position="39"/>
    </location>
</feature>
<comment type="caution">
    <text evidence="2">The sequence shown here is derived from an EMBL/GenBank/DDBJ whole genome shotgun (WGS) entry which is preliminary data.</text>
</comment>
<organism evidence="2 3">
    <name type="scientific">Gordonia aquimaris</name>
    <dbReference type="NCBI Taxonomy" id="2984863"/>
    <lineage>
        <taxon>Bacteria</taxon>
        <taxon>Bacillati</taxon>
        <taxon>Actinomycetota</taxon>
        <taxon>Actinomycetes</taxon>
        <taxon>Mycobacteriales</taxon>
        <taxon>Gordoniaceae</taxon>
        <taxon>Gordonia</taxon>
    </lineage>
</organism>
<dbReference type="Proteomes" id="UP001143347">
    <property type="component" value="Unassembled WGS sequence"/>
</dbReference>
<proteinExistence type="predicted"/>
<gene>
    <name evidence="2" type="ORF">OSB52_00655</name>
</gene>